<dbReference type="PROSITE" id="PS51930">
    <property type="entry name" value="BMC_2"/>
    <property type="match status" value="1"/>
</dbReference>
<dbReference type="InterPro" id="IPR037233">
    <property type="entry name" value="CcmK-like_sf"/>
</dbReference>
<evidence type="ECO:0000256" key="2">
    <source>
        <dbReference type="ARBA" id="ARBA00024446"/>
    </source>
</evidence>
<dbReference type="SMART" id="SM00877">
    <property type="entry name" value="BMC"/>
    <property type="match status" value="1"/>
</dbReference>
<dbReference type="PANTHER" id="PTHR33941:SF11">
    <property type="entry name" value="BACTERIAL MICROCOMPARTMENT SHELL PROTEIN PDUJ"/>
    <property type="match status" value="1"/>
</dbReference>
<dbReference type="EMBL" id="LT840184">
    <property type="protein sequence ID" value="SMF80397.1"/>
    <property type="molecule type" value="Genomic_DNA"/>
</dbReference>
<organism evidence="6 7">
    <name type="scientific">Paenibacillus uliginis N3/975</name>
    <dbReference type="NCBI Taxonomy" id="1313296"/>
    <lineage>
        <taxon>Bacteria</taxon>
        <taxon>Bacillati</taxon>
        <taxon>Bacillota</taxon>
        <taxon>Bacilli</taxon>
        <taxon>Bacillales</taxon>
        <taxon>Paenibacillaceae</taxon>
        <taxon>Paenibacillus</taxon>
    </lineage>
</organism>
<feature type="compositionally biased region" description="Polar residues" evidence="4">
    <location>
        <begin position="115"/>
        <end position="127"/>
    </location>
</feature>
<proteinExistence type="inferred from homology"/>
<dbReference type="InterPro" id="IPR000249">
    <property type="entry name" value="BMC_dom"/>
</dbReference>
<dbReference type="InterPro" id="IPR050575">
    <property type="entry name" value="BMC_shell"/>
</dbReference>
<keyword evidence="7" id="KW-1185">Reference proteome</keyword>
<evidence type="ECO:0000256" key="3">
    <source>
        <dbReference type="PROSITE-ProRule" id="PRU01278"/>
    </source>
</evidence>
<dbReference type="PANTHER" id="PTHR33941">
    <property type="entry name" value="PROPANEDIOL UTILIZATION PROTEIN PDUA"/>
    <property type="match status" value="1"/>
</dbReference>
<dbReference type="AlphaFoldDB" id="A0A1X7H6W4"/>
<comment type="subcellular location">
    <subcellularLocation>
        <location evidence="1">Bacterial microcompartment</location>
    </subcellularLocation>
</comment>
<keyword evidence="2" id="KW-1283">Bacterial microcompartment</keyword>
<evidence type="ECO:0000313" key="7">
    <source>
        <dbReference type="Proteomes" id="UP000192940"/>
    </source>
</evidence>
<feature type="region of interest" description="Disordered" evidence="4">
    <location>
        <begin position="202"/>
        <end position="240"/>
    </location>
</feature>
<name>A0A1X7H6W4_9BACL</name>
<evidence type="ECO:0000256" key="4">
    <source>
        <dbReference type="SAM" id="MobiDB-lite"/>
    </source>
</evidence>
<protein>
    <submittedName>
        <fullName evidence="6">Carboxysome shell and ethanolamine utilization microcompartment protein CcmL/EutN</fullName>
    </submittedName>
</protein>
<feature type="compositionally biased region" description="Basic residues" evidence="4">
    <location>
        <begin position="230"/>
        <end position="240"/>
    </location>
</feature>
<dbReference type="SUPFAM" id="SSF143414">
    <property type="entry name" value="CcmK-like"/>
    <property type="match status" value="1"/>
</dbReference>
<evidence type="ECO:0000259" key="5">
    <source>
        <dbReference type="PROSITE" id="PS51930"/>
    </source>
</evidence>
<feature type="domain" description="BMC" evidence="5">
    <location>
        <begin position="5"/>
        <end position="89"/>
    </location>
</feature>
<dbReference type="InterPro" id="IPR044872">
    <property type="entry name" value="CcmK/CsoS1_BMC"/>
</dbReference>
<dbReference type="Pfam" id="PF00936">
    <property type="entry name" value="BMC"/>
    <property type="match status" value="1"/>
</dbReference>
<feature type="compositionally biased region" description="Polar residues" evidence="4">
    <location>
        <begin position="211"/>
        <end position="222"/>
    </location>
</feature>
<feature type="compositionally biased region" description="Basic and acidic residues" evidence="4">
    <location>
        <begin position="96"/>
        <end position="105"/>
    </location>
</feature>
<dbReference type="Proteomes" id="UP000192940">
    <property type="component" value="Chromosome I"/>
</dbReference>
<evidence type="ECO:0000256" key="1">
    <source>
        <dbReference type="ARBA" id="ARBA00024322"/>
    </source>
</evidence>
<evidence type="ECO:0000313" key="6">
    <source>
        <dbReference type="EMBL" id="SMF80397.1"/>
    </source>
</evidence>
<gene>
    <name evidence="6" type="ORF">SAMN05661091_1839</name>
</gene>
<dbReference type="Gene3D" id="3.30.70.1710">
    <property type="match status" value="1"/>
</dbReference>
<reference evidence="6 7" key="1">
    <citation type="submission" date="2017-04" db="EMBL/GenBank/DDBJ databases">
        <authorList>
            <person name="Afonso C.L."/>
            <person name="Miller P.J."/>
            <person name="Scott M.A."/>
            <person name="Spackman E."/>
            <person name="Goraichik I."/>
            <person name="Dimitrov K.M."/>
            <person name="Suarez D.L."/>
            <person name="Swayne D.E."/>
        </authorList>
    </citation>
    <scope>NUCLEOTIDE SEQUENCE [LARGE SCALE GENOMIC DNA]</scope>
    <source>
        <strain evidence="6 7">N3/975</strain>
    </source>
</reference>
<dbReference type="RefSeq" id="WP_208918709.1">
    <property type="nucleotide sequence ID" value="NZ_LT840184.1"/>
</dbReference>
<dbReference type="GO" id="GO:0031469">
    <property type="term" value="C:bacterial microcompartment"/>
    <property type="evidence" value="ECO:0007669"/>
    <property type="project" value="UniProtKB-SubCell"/>
</dbReference>
<feature type="region of interest" description="Disordered" evidence="4">
    <location>
        <begin position="92"/>
        <end position="134"/>
    </location>
</feature>
<sequence length="240" mass="24013">MRHSALGLVEVRGYLGAVAAADAALKAASVACIGVEIIKGGLVTVKLSGDVGAVQAAVEAGAEAATQLDVLVTRHVIARLHEETAAMVANPVDTDGSQKHQEDAAKVSAGDHAGSSITEEVSATSAAVESDTAGASVETAAKKAVEATKAKVEQAAVSKKPAVAEDSQANTAELASAAAIKEADEVKPASAQTDAVPAVNIAATVEKPTGAQKNQNNSNNSHVKPAPAAKRTKNKKKASS</sequence>
<accession>A0A1X7H6W4</accession>
<dbReference type="CDD" id="cd07045">
    <property type="entry name" value="BMC_CcmK_like"/>
    <property type="match status" value="1"/>
</dbReference>
<dbReference type="STRING" id="1313296.SAMN05661091_1839"/>
<comment type="similarity">
    <text evidence="3">Belongs to the bacterial microcompartments protein family.</text>
</comment>